<dbReference type="GO" id="GO:0008236">
    <property type="term" value="F:serine-type peptidase activity"/>
    <property type="evidence" value="ECO:0007669"/>
    <property type="project" value="UniProtKB-KW"/>
</dbReference>
<sequence>MSLNESSSPAAGVSDRNLPVWERAVLEELALSTIREQRSRRRWSIFFRLVTLSLVLGGAAMIYMTVKGLGSDTSASEPHTALIKIDGAIDSDGDAGGERIVAALQAAFGDSGTRAVILRINSPGGSPVQSGIISDEIHRLRGANPDKPVYAVIEDLGASGAYYIAAAADQIYVNRASLVGSIGVIMEGFGATEAMQRLGIERRVIKAGENKALLDPFQPTDPAQVAHATQMVNEIHQQFIAAVRQGRGDRLRETPDMFSGLVWTGVRSVELGLADGLGTVDSVTRDLVHVDTIVDYTVRDSVAERFAKRVGVAFGAGAFRAAFQGSNLR</sequence>
<proteinExistence type="inferred from homology"/>
<organism evidence="7 8">
    <name type="scientific">Pigmentiphaga aceris</name>
    <dbReference type="NCBI Taxonomy" id="1940612"/>
    <lineage>
        <taxon>Bacteria</taxon>
        <taxon>Pseudomonadati</taxon>
        <taxon>Pseudomonadota</taxon>
        <taxon>Betaproteobacteria</taxon>
        <taxon>Burkholderiales</taxon>
        <taxon>Alcaligenaceae</taxon>
        <taxon>Pigmentiphaga</taxon>
    </lineage>
</organism>
<evidence type="ECO:0000259" key="6">
    <source>
        <dbReference type="Pfam" id="PF01343"/>
    </source>
</evidence>
<feature type="domain" description="Peptidase S49" evidence="6">
    <location>
        <begin position="146"/>
        <end position="286"/>
    </location>
</feature>
<evidence type="ECO:0000313" key="7">
    <source>
        <dbReference type="EMBL" id="QEI06958.1"/>
    </source>
</evidence>
<dbReference type="EMBL" id="CP043046">
    <property type="protein sequence ID" value="QEI06958.1"/>
    <property type="molecule type" value="Genomic_DNA"/>
</dbReference>
<keyword evidence="3" id="KW-0378">Hydrolase</keyword>
<dbReference type="GO" id="GO:0006508">
    <property type="term" value="P:proteolysis"/>
    <property type="evidence" value="ECO:0007669"/>
    <property type="project" value="UniProtKB-KW"/>
</dbReference>
<keyword evidence="5" id="KW-0812">Transmembrane</keyword>
<reference evidence="7 8" key="1">
    <citation type="submission" date="2019-08" db="EMBL/GenBank/DDBJ databases">
        <title>Amphibian skin-associated Pigmentiphaga: genome sequence and occurrence across geography and hosts.</title>
        <authorList>
            <person name="Bletz M.C."/>
            <person name="Bunk B."/>
            <person name="Sproeer C."/>
            <person name="Biwer P."/>
            <person name="Reiter S."/>
            <person name="Rabemananjara F.C.E."/>
            <person name="Schulz S."/>
            <person name="Overmann J."/>
            <person name="Vences M."/>
        </authorList>
    </citation>
    <scope>NUCLEOTIDE SEQUENCE [LARGE SCALE GENOMIC DNA]</scope>
    <source>
        <strain evidence="7 8">Mada1488</strain>
    </source>
</reference>
<name>A0A5C0AX83_9BURK</name>
<keyword evidence="8" id="KW-1185">Reference proteome</keyword>
<dbReference type="RefSeq" id="WP_148816005.1">
    <property type="nucleotide sequence ID" value="NZ_CP043046.1"/>
</dbReference>
<dbReference type="Pfam" id="PF01343">
    <property type="entry name" value="Peptidase_S49"/>
    <property type="match status" value="1"/>
</dbReference>
<dbReference type="InterPro" id="IPR029045">
    <property type="entry name" value="ClpP/crotonase-like_dom_sf"/>
</dbReference>
<protein>
    <submittedName>
        <fullName evidence="7">S49 family peptidase</fullName>
    </submittedName>
</protein>
<feature type="transmembrane region" description="Helical" evidence="5">
    <location>
        <begin position="45"/>
        <end position="66"/>
    </location>
</feature>
<evidence type="ECO:0000256" key="1">
    <source>
        <dbReference type="ARBA" id="ARBA00008683"/>
    </source>
</evidence>
<dbReference type="CDD" id="cd07023">
    <property type="entry name" value="S49_Sppa_N_C"/>
    <property type="match status" value="1"/>
</dbReference>
<dbReference type="PANTHER" id="PTHR42987:SF8">
    <property type="entry name" value="PROTEINASE"/>
    <property type="match status" value="1"/>
</dbReference>
<dbReference type="Proteomes" id="UP000325161">
    <property type="component" value="Chromosome"/>
</dbReference>
<keyword evidence="4" id="KW-0720">Serine protease</keyword>
<evidence type="ECO:0000256" key="4">
    <source>
        <dbReference type="ARBA" id="ARBA00022825"/>
    </source>
</evidence>
<dbReference type="KEGG" id="pacr:FXN63_14770"/>
<evidence type="ECO:0000313" key="8">
    <source>
        <dbReference type="Proteomes" id="UP000325161"/>
    </source>
</evidence>
<dbReference type="PANTHER" id="PTHR42987">
    <property type="entry name" value="PEPTIDASE S49"/>
    <property type="match status" value="1"/>
</dbReference>
<dbReference type="AlphaFoldDB" id="A0A5C0AX83"/>
<dbReference type="InterPro" id="IPR002142">
    <property type="entry name" value="Peptidase_S49"/>
</dbReference>
<dbReference type="Gene3D" id="6.20.330.10">
    <property type="match status" value="1"/>
</dbReference>
<dbReference type="SUPFAM" id="SSF52096">
    <property type="entry name" value="ClpP/crotonase"/>
    <property type="match status" value="1"/>
</dbReference>
<dbReference type="OrthoDB" id="9764363at2"/>
<evidence type="ECO:0000256" key="3">
    <source>
        <dbReference type="ARBA" id="ARBA00022801"/>
    </source>
</evidence>
<dbReference type="Gene3D" id="3.90.226.10">
    <property type="entry name" value="2-enoyl-CoA Hydratase, Chain A, domain 1"/>
    <property type="match status" value="1"/>
</dbReference>
<comment type="similarity">
    <text evidence="1">Belongs to the peptidase S49 family.</text>
</comment>
<evidence type="ECO:0000256" key="5">
    <source>
        <dbReference type="SAM" id="Phobius"/>
    </source>
</evidence>
<accession>A0A5C0AX83</accession>
<evidence type="ECO:0000256" key="2">
    <source>
        <dbReference type="ARBA" id="ARBA00022670"/>
    </source>
</evidence>
<keyword evidence="5" id="KW-1133">Transmembrane helix</keyword>
<gene>
    <name evidence="7" type="ORF">FXN63_14770</name>
</gene>
<dbReference type="InterPro" id="IPR047272">
    <property type="entry name" value="S49_SppA_C"/>
</dbReference>
<keyword evidence="2" id="KW-0645">Protease</keyword>
<keyword evidence="5" id="KW-0472">Membrane</keyword>